<name>A0A151GVD1_DRECN</name>
<evidence type="ECO:0008006" key="4">
    <source>
        <dbReference type="Google" id="ProtNLM"/>
    </source>
</evidence>
<feature type="signal peptide" evidence="1">
    <location>
        <begin position="1"/>
        <end position="21"/>
    </location>
</feature>
<reference evidence="2 3" key="1">
    <citation type="journal article" date="2016" name="Sci. Rep.">
        <title>Insights into Adaptations to a Near-Obligate Nematode Endoparasitic Lifestyle from the Finished Genome of Drechmeria coniospora.</title>
        <authorList>
            <person name="Zhang L."/>
            <person name="Zhou Z."/>
            <person name="Guo Q."/>
            <person name="Fokkens L."/>
            <person name="Miskei M."/>
            <person name="Pocsi I."/>
            <person name="Zhang W."/>
            <person name="Chen M."/>
            <person name="Wang L."/>
            <person name="Sun Y."/>
            <person name="Donzelli B.G."/>
            <person name="Gibson D.M."/>
            <person name="Nelson D.R."/>
            <person name="Luo J.G."/>
            <person name="Rep M."/>
            <person name="Liu H."/>
            <person name="Yang S."/>
            <person name="Wang J."/>
            <person name="Krasnoff S.B."/>
            <person name="Xu Y."/>
            <person name="Molnar I."/>
            <person name="Lin M."/>
        </authorList>
    </citation>
    <scope>NUCLEOTIDE SEQUENCE [LARGE SCALE GENOMIC DNA]</scope>
    <source>
        <strain evidence="2 3">ARSEF 6962</strain>
    </source>
</reference>
<gene>
    <name evidence="2" type="ORF">DCS_02194</name>
</gene>
<organism evidence="2 3">
    <name type="scientific">Drechmeria coniospora</name>
    <name type="common">Nematophagous fungus</name>
    <name type="synonym">Meria coniospora</name>
    <dbReference type="NCBI Taxonomy" id="98403"/>
    <lineage>
        <taxon>Eukaryota</taxon>
        <taxon>Fungi</taxon>
        <taxon>Dikarya</taxon>
        <taxon>Ascomycota</taxon>
        <taxon>Pezizomycotina</taxon>
        <taxon>Sordariomycetes</taxon>
        <taxon>Hypocreomycetidae</taxon>
        <taxon>Hypocreales</taxon>
        <taxon>Ophiocordycipitaceae</taxon>
        <taxon>Drechmeria</taxon>
    </lineage>
</organism>
<dbReference type="EMBL" id="LAYC01000001">
    <property type="protein sequence ID" value="KYK61054.1"/>
    <property type="molecule type" value="Genomic_DNA"/>
</dbReference>
<dbReference type="Proteomes" id="UP000076580">
    <property type="component" value="Chromosome 01"/>
</dbReference>
<dbReference type="GeneID" id="63714837"/>
<dbReference type="AlphaFoldDB" id="A0A151GVD1"/>
<protein>
    <recommendedName>
        <fullName evidence="4">Cell wall galactomannoprotein</fullName>
    </recommendedName>
</protein>
<evidence type="ECO:0000313" key="3">
    <source>
        <dbReference type="Proteomes" id="UP000076580"/>
    </source>
</evidence>
<accession>A0A151GVD1</accession>
<dbReference type="RefSeq" id="XP_040660406.1">
    <property type="nucleotide sequence ID" value="XM_040799523.1"/>
</dbReference>
<feature type="chain" id="PRO_5007580962" description="Cell wall galactomannoprotein" evidence="1">
    <location>
        <begin position="22"/>
        <end position="188"/>
    </location>
</feature>
<comment type="caution">
    <text evidence="2">The sequence shown here is derived from an EMBL/GenBank/DDBJ whole genome shotgun (WGS) entry which is preliminary data.</text>
</comment>
<keyword evidence="3" id="KW-1185">Reference proteome</keyword>
<evidence type="ECO:0000313" key="2">
    <source>
        <dbReference type="EMBL" id="KYK61054.1"/>
    </source>
</evidence>
<keyword evidence="1" id="KW-0732">Signal</keyword>
<sequence length="188" mass="19675">MQFKFLAVASIALSTAGPVAALPAGVTVNANAIVKTAVDLSSLTTKTVDLLKTANTGNILSVLPKVTANIKSITKTAQDSVKAIQSSADPKFAANVQYDICKTYNSLIKVEKSLAQSLIDQKSLVTPILALPLNLALAPIKGALSDLTKTVGGLVPVCNVDLKTNQKTLDDLLAKVNSLYNILKLIGF</sequence>
<dbReference type="InParanoid" id="A0A151GVD1"/>
<proteinExistence type="predicted"/>
<evidence type="ECO:0000256" key="1">
    <source>
        <dbReference type="SAM" id="SignalP"/>
    </source>
</evidence>